<sequence length="84" mass="9209">MKWISPIELTGEWKEGYALDFHVLNGVHLGVVRSVGSLAKQVYLSDYDGMVVGSKIGGIVEKGRNEDLVSFIQELTTAKIGEVE</sequence>
<dbReference type="Proteomes" id="UP001519345">
    <property type="component" value="Unassembled WGS sequence"/>
</dbReference>
<keyword evidence="2" id="KW-1185">Reference proteome</keyword>
<dbReference type="EMBL" id="JAGGKX010000017">
    <property type="protein sequence ID" value="MBP1970796.1"/>
    <property type="molecule type" value="Genomic_DNA"/>
</dbReference>
<accession>A0ABS4IK28</accession>
<organism evidence="1 2">
    <name type="scientific">Virgibacillus natechei</name>
    <dbReference type="NCBI Taxonomy" id="1216297"/>
    <lineage>
        <taxon>Bacteria</taxon>
        <taxon>Bacillati</taxon>
        <taxon>Bacillota</taxon>
        <taxon>Bacilli</taxon>
        <taxon>Bacillales</taxon>
        <taxon>Bacillaceae</taxon>
        <taxon>Virgibacillus</taxon>
    </lineage>
</organism>
<dbReference type="RefSeq" id="WP_209463889.1">
    <property type="nucleotide sequence ID" value="NZ_CP110224.1"/>
</dbReference>
<reference evidence="1 2" key="1">
    <citation type="submission" date="2021-03" db="EMBL/GenBank/DDBJ databases">
        <title>Genomic Encyclopedia of Type Strains, Phase IV (KMG-IV): sequencing the most valuable type-strain genomes for metagenomic binning, comparative biology and taxonomic classification.</title>
        <authorList>
            <person name="Goeker M."/>
        </authorList>
    </citation>
    <scope>NUCLEOTIDE SEQUENCE [LARGE SCALE GENOMIC DNA]</scope>
    <source>
        <strain evidence="1 2">DSM 25609</strain>
    </source>
</reference>
<gene>
    <name evidence="1" type="ORF">J2Z83_002932</name>
</gene>
<evidence type="ECO:0000313" key="2">
    <source>
        <dbReference type="Proteomes" id="UP001519345"/>
    </source>
</evidence>
<protein>
    <submittedName>
        <fullName evidence="1">Uncharacterized protein</fullName>
    </submittedName>
</protein>
<evidence type="ECO:0000313" key="1">
    <source>
        <dbReference type="EMBL" id="MBP1970796.1"/>
    </source>
</evidence>
<proteinExistence type="predicted"/>
<name>A0ABS4IK28_9BACI</name>
<comment type="caution">
    <text evidence="1">The sequence shown here is derived from an EMBL/GenBank/DDBJ whole genome shotgun (WGS) entry which is preliminary data.</text>
</comment>